<reference evidence="5 6" key="1">
    <citation type="journal article" date="2015" name="Genome Announc.">
        <title>Expanding the biotechnology potential of lactobacilli through comparative genomics of 213 strains and associated genera.</title>
        <authorList>
            <person name="Sun Z."/>
            <person name="Harris H.M."/>
            <person name="McCann A."/>
            <person name="Guo C."/>
            <person name="Argimon S."/>
            <person name="Zhang W."/>
            <person name="Yang X."/>
            <person name="Jeffery I.B."/>
            <person name="Cooney J.C."/>
            <person name="Kagawa T.F."/>
            <person name="Liu W."/>
            <person name="Song Y."/>
            <person name="Salvetti E."/>
            <person name="Wrobel A."/>
            <person name="Rasinkangas P."/>
            <person name="Parkhill J."/>
            <person name="Rea M.C."/>
            <person name="O'Sullivan O."/>
            <person name="Ritari J."/>
            <person name="Douillard F.P."/>
            <person name="Paul Ross R."/>
            <person name="Yang R."/>
            <person name="Briner A.E."/>
            <person name="Felis G.E."/>
            <person name="de Vos W.M."/>
            <person name="Barrangou R."/>
            <person name="Klaenhammer T.R."/>
            <person name="Caufield P.W."/>
            <person name="Cui Y."/>
            <person name="Zhang H."/>
            <person name="O'Toole P.W."/>
        </authorList>
    </citation>
    <scope>NUCLEOTIDE SEQUENCE [LARGE SCALE GENOMIC DNA]</scope>
    <source>
        <strain evidence="5 6">DSM 20505</strain>
    </source>
</reference>
<dbReference type="Pfam" id="PF01297">
    <property type="entry name" value="ZnuA"/>
    <property type="match status" value="1"/>
</dbReference>
<dbReference type="GO" id="GO:0046872">
    <property type="term" value="F:metal ion binding"/>
    <property type="evidence" value="ECO:0007669"/>
    <property type="project" value="UniProtKB-KW"/>
</dbReference>
<dbReference type="PANTHER" id="PTHR42953:SF1">
    <property type="entry name" value="METAL-BINDING PROTEIN HI_0362-RELATED"/>
    <property type="match status" value="1"/>
</dbReference>
<dbReference type="PANTHER" id="PTHR42953">
    <property type="entry name" value="HIGH-AFFINITY ZINC UPTAKE SYSTEM PROTEIN ZNUA-RELATED"/>
    <property type="match status" value="1"/>
</dbReference>
<organism evidence="5 6">
    <name type="scientific">Lacticaseibacillus sharpeae JCM 1186 = DSM 20505</name>
    <dbReference type="NCBI Taxonomy" id="1291052"/>
    <lineage>
        <taxon>Bacteria</taxon>
        <taxon>Bacillati</taxon>
        <taxon>Bacillota</taxon>
        <taxon>Bacilli</taxon>
        <taxon>Lactobacillales</taxon>
        <taxon>Lactobacillaceae</taxon>
        <taxon>Lacticaseibacillus</taxon>
    </lineage>
</organism>
<evidence type="ECO:0000256" key="2">
    <source>
        <dbReference type="ARBA" id="ARBA00022448"/>
    </source>
</evidence>
<comment type="subcellular location">
    <subcellularLocation>
        <location evidence="1">Cell envelope</location>
    </subcellularLocation>
</comment>
<keyword evidence="2" id="KW-0813">Transport</keyword>
<evidence type="ECO:0000256" key="1">
    <source>
        <dbReference type="ARBA" id="ARBA00004196"/>
    </source>
</evidence>
<keyword evidence="4" id="KW-0732">Signal</keyword>
<dbReference type="GO" id="GO:0030313">
    <property type="term" value="C:cell envelope"/>
    <property type="evidence" value="ECO:0007669"/>
    <property type="project" value="UniProtKB-SubCell"/>
</dbReference>
<dbReference type="PROSITE" id="PS51257">
    <property type="entry name" value="PROKAR_LIPOPROTEIN"/>
    <property type="match status" value="1"/>
</dbReference>
<dbReference type="PATRIC" id="fig|1291052.5.peg.963"/>
<sequence>MKKKTWIGLAAGLVLVGLAIGCGWHQQQSRKQARPQIVASLDFYGEITQAVAGNDADVTTIIHSTRIDPHDYEPTASVARKFSEADLVVNNGAGYDTWSTRFAHQVKVPMITVAKLLNYRTGANEHLWFRPDMARKLTDALVHKLSALDSKHRHAYERRGQEYLQKLQSLTSLQHLARTKLRGVHYLTTEPVYDNTLTRLGAQSQLPDFANAVEEETDPRASDIKTWHKLIRKRQVAFVINNPQNSSKTVEQAIADAKKYHVPVINVTETKPAHTTYIAWQKALLREVMRTLN</sequence>
<dbReference type="STRING" id="1291052.FC18_GL000949"/>
<dbReference type="Proteomes" id="UP000051679">
    <property type="component" value="Unassembled WGS sequence"/>
</dbReference>
<dbReference type="InterPro" id="IPR050492">
    <property type="entry name" value="Bact_metal-bind_prot9"/>
</dbReference>
<gene>
    <name evidence="5" type="ORF">FC18_GL000949</name>
</gene>
<proteinExistence type="predicted"/>
<evidence type="ECO:0000313" key="5">
    <source>
        <dbReference type="EMBL" id="KRM55897.1"/>
    </source>
</evidence>
<evidence type="ECO:0000256" key="4">
    <source>
        <dbReference type="ARBA" id="ARBA00022729"/>
    </source>
</evidence>
<dbReference type="Gene3D" id="3.40.50.1980">
    <property type="entry name" value="Nitrogenase molybdenum iron protein domain"/>
    <property type="match status" value="2"/>
</dbReference>
<dbReference type="RefSeq" id="WP_054677840.1">
    <property type="nucleotide sequence ID" value="NZ_AYYO01000011.1"/>
</dbReference>
<dbReference type="SUPFAM" id="SSF53807">
    <property type="entry name" value="Helical backbone' metal receptor"/>
    <property type="match status" value="1"/>
</dbReference>
<evidence type="ECO:0000313" key="6">
    <source>
        <dbReference type="Proteomes" id="UP000051679"/>
    </source>
</evidence>
<keyword evidence="3" id="KW-0479">Metal-binding</keyword>
<evidence type="ECO:0000256" key="3">
    <source>
        <dbReference type="ARBA" id="ARBA00022723"/>
    </source>
</evidence>
<keyword evidence="6" id="KW-1185">Reference proteome</keyword>
<accession>A0A0R1ZVS9</accession>
<dbReference type="AlphaFoldDB" id="A0A0R1ZVS9"/>
<dbReference type="GO" id="GO:0030001">
    <property type="term" value="P:metal ion transport"/>
    <property type="evidence" value="ECO:0007669"/>
    <property type="project" value="InterPro"/>
</dbReference>
<name>A0A0R1ZVS9_9LACO</name>
<comment type="caution">
    <text evidence="5">The sequence shown here is derived from an EMBL/GenBank/DDBJ whole genome shotgun (WGS) entry which is preliminary data.</text>
</comment>
<dbReference type="EMBL" id="AYYO01000011">
    <property type="protein sequence ID" value="KRM55897.1"/>
    <property type="molecule type" value="Genomic_DNA"/>
</dbReference>
<protein>
    <submittedName>
        <fullName evidence="5">Abc superfamily atp binding cassette transporter, binding protein</fullName>
    </submittedName>
</protein>
<dbReference type="InterPro" id="IPR006127">
    <property type="entry name" value="ZnuA-like"/>
</dbReference>